<evidence type="ECO:0000256" key="3">
    <source>
        <dbReference type="ARBA" id="ARBA00023004"/>
    </source>
</evidence>
<evidence type="ECO:0000313" key="7">
    <source>
        <dbReference type="Proteomes" id="UP000602653"/>
    </source>
</evidence>
<dbReference type="RefSeq" id="WP_204423679.1">
    <property type="nucleotide sequence ID" value="NZ_CP070228.1"/>
</dbReference>
<keyword evidence="7" id="KW-1185">Reference proteome</keyword>
<dbReference type="InterPro" id="IPR017900">
    <property type="entry name" value="4Fe4S_Fe_S_CS"/>
</dbReference>
<dbReference type="PANTHER" id="PTHR43687">
    <property type="entry name" value="ADENYLYLSULFATE REDUCTASE, BETA SUBUNIT"/>
    <property type="match status" value="1"/>
</dbReference>
<gene>
    <name evidence="6" type="ORF">JTE88_06325</name>
</gene>
<dbReference type="Proteomes" id="UP000602653">
    <property type="component" value="Chromosome"/>
</dbReference>
<evidence type="ECO:0000256" key="1">
    <source>
        <dbReference type="ARBA" id="ARBA00022485"/>
    </source>
</evidence>
<dbReference type="EMBL" id="CP070228">
    <property type="protein sequence ID" value="QRV01710.1"/>
    <property type="molecule type" value="Genomic_DNA"/>
</dbReference>
<proteinExistence type="predicted"/>
<dbReference type="InterPro" id="IPR050572">
    <property type="entry name" value="Fe-S_Ferredoxin"/>
</dbReference>
<dbReference type="PANTHER" id="PTHR43687:SF1">
    <property type="entry name" value="FERREDOXIN III"/>
    <property type="match status" value="1"/>
</dbReference>
<sequence length="291" mass="31700">MLDSVGLLLRWLAAQDSPELVVISCAKAPAISTPPGAINAILTGCIAQESDGVAAQILAVGARQVSIHTCGIHKDAETKKASIWKNATPGLVTDFHPTRKRLFRQGKTISLPHVPLPRRAVLGFKITSPIDFHADDQERTAQAIEALSISDPDQVFSAPKGVQLDANGCTLCGVCVKACKNDALQIQTDTNNGRERVEKLVLSQRLCRGCHSCIDLCPVGALEATQPQTWRTLQDPEAQLLFQSETRKCKNCGARIKSIDRELCALCVHRQENPFQSVPLDSVRKLLRARE</sequence>
<dbReference type="PROSITE" id="PS51379">
    <property type="entry name" value="4FE4S_FER_2"/>
    <property type="match status" value="2"/>
</dbReference>
<keyword evidence="2" id="KW-0479">Metal-binding</keyword>
<keyword evidence="4" id="KW-0411">Iron-sulfur</keyword>
<accession>A0ABX7IG28</accession>
<dbReference type="InterPro" id="IPR017896">
    <property type="entry name" value="4Fe4S_Fe-S-bd"/>
</dbReference>
<evidence type="ECO:0000313" key="6">
    <source>
        <dbReference type="EMBL" id="QRV01710.1"/>
    </source>
</evidence>
<dbReference type="Gene3D" id="3.30.70.20">
    <property type="match status" value="1"/>
</dbReference>
<feature type="domain" description="4Fe-4S ferredoxin-type" evidence="5">
    <location>
        <begin position="160"/>
        <end position="189"/>
    </location>
</feature>
<evidence type="ECO:0000256" key="4">
    <source>
        <dbReference type="ARBA" id="ARBA00023014"/>
    </source>
</evidence>
<evidence type="ECO:0000259" key="5">
    <source>
        <dbReference type="PROSITE" id="PS51379"/>
    </source>
</evidence>
<name>A0ABX7IG28_9ACTO</name>
<keyword evidence="1" id="KW-0004">4Fe-4S</keyword>
<protein>
    <submittedName>
        <fullName evidence="6">4Fe-4S dicluster domain-containing protein</fullName>
    </submittedName>
</protein>
<feature type="domain" description="4Fe-4S ferredoxin-type" evidence="5">
    <location>
        <begin position="198"/>
        <end position="227"/>
    </location>
</feature>
<dbReference type="SUPFAM" id="SSF54862">
    <property type="entry name" value="4Fe-4S ferredoxins"/>
    <property type="match status" value="1"/>
</dbReference>
<organism evidence="6 7">
    <name type="scientific">Arcanobacterium phocisimile</name>
    <dbReference type="NCBI Taxonomy" id="1302235"/>
    <lineage>
        <taxon>Bacteria</taxon>
        <taxon>Bacillati</taxon>
        <taxon>Actinomycetota</taxon>
        <taxon>Actinomycetes</taxon>
        <taxon>Actinomycetales</taxon>
        <taxon>Actinomycetaceae</taxon>
        <taxon>Arcanobacterium</taxon>
    </lineage>
</organism>
<dbReference type="PROSITE" id="PS00198">
    <property type="entry name" value="4FE4S_FER_1"/>
    <property type="match status" value="1"/>
</dbReference>
<evidence type="ECO:0000256" key="2">
    <source>
        <dbReference type="ARBA" id="ARBA00022723"/>
    </source>
</evidence>
<keyword evidence="3" id="KW-0408">Iron</keyword>
<dbReference type="Pfam" id="PF12838">
    <property type="entry name" value="Fer4_7"/>
    <property type="match status" value="1"/>
</dbReference>
<reference evidence="6 7" key="1">
    <citation type="submission" date="2021-02" db="EMBL/GenBank/DDBJ databases">
        <title>Complete Genome Sequence of Arcanobacterium phocisimile strain DSM 26142T from a harbour seal.</title>
        <authorList>
            <person name="Borowiak M."/>
            <person name="Alssahen M."/>
            <person name="Malorny B."/>
            <person name="Laemmler C."/>
            <person name="Siebert U."/>
            <person name="Ploetz M."/>
            <person name="Abdulmawjood A."/>
        </authorList>
    </citation>
    <scope>NUCLEOTIDE SEQUENCE [LARGE SCALE GENOMIC DNA]</scope>
    <source>
        <strain evidence="6 7">DSM 26142</strain>
    </source>
</reference>